<evidence type="ECO:0000256" key="2">
    <source>
        <dbReference type="SAM" id="MobiDB-lite"/>
    </source>
</evidence>
<sequence>MVLLGRRLRATRPVCKAACFQTSSAPSVNRPRPLVTLAIETSCDDTAVAVLEKHDNASPSAANNNPVATLHFNDKITSDNAAYRGIHPLVALQSHQENLATLVARAVQHIPRRRAASETSVSGNGGADSRPPPPRPDFVSVTRGPGMLSNLNAGLDFAKGLAVAWGVPLVGVHHMQAHALTPRLVDALARPAAADEHAGVEPAFPFLSLLASGGHTLLVRSAALAQHEVVAATLDVALGDCVDKVARAVVPASHSSALPPGPTHVSGPALEAFAFPLGAASYSSYVPPATRGAEIDAASSRALCAQPRGWTFTPPLAQTRSLAFSFTSLTAQADRLVARLGAAMTEEERRDVAREAQRVAFEHVAGRVVLALEAADGRRGAKARRGQERAGTGEGQRVETLVLSGGVAANGFLRHVLRRVLDVRGFAHVKLCVPPTWLCTDNAAMVAWTGIEMFEAGWRSGLGIRAAGKWPLGELLDGSFERMGN</sequence>
<dbReference type="InterPro" id="IPR017860">
    <property type="entry name" value="Peptidase_M22_CS"/>
</dbReference>
<evidence type="ECO:0000313" key="4">
    <source>
        <dbReference type="EMBL" id="KAF2461677.1"/>
    </source>
</evidence>
<proteinExistence type="inferred from homology"/>
<evidence type="ECO:0000313" key="5">
    <source>
        <dbReference type="Proteomes" id="UP000799766"/>
    </source>
</evidence>
<keyword evidence="5" id="KW-1185">Reference proteome</keyword>
<dbReference type="GO" id="GO:0005739">
    <property type="term" value="C:mitochondrion"/>
    <property type="evidence" value="ECO:0007669"/>
    <property type="project" value="UniProtKB-SubCell"/>
</dbReference>
<dbReference type="AlphaFoldDB" id="A0A6A6PD54"/>
<dbReference type="EMBL" id="MU001671">
    <property type="protein sequence ID" value="KAF2461677.1"/>
    <property type="molecule type" value="Genomic_DNA"/>
</dbReference>
<name>A0A6A6PD54_9PEZI</name>
<dbReference type="GO" id="GO:0061711">
    <property type="term" value="F:tRNA N(6)-L-threonylcarbamoyladenine synthase activity"/>
    <property type="evidence" value="ECO:0007669"/>
    <property type="project" value="UniProtKB-EC"/>
</dbReference>
<comment type="subcellular location">
    <subcellularLocation>
        <location evidence="1">Mitochondrion</location>
    </subcellularLocation>
</comment>
<comment type="cofactor">
    <cofactor evidence="1">
        <name>a divalent metal cation</name>
        <dbReference type="ChEBI" id="CHEBI:60240"/>
    </cofactor>
    <text evidence="1">Binds 1 divalent metal cation per subunit.</text>
</comment>
<dbReference type="InterPro" id="IPR043129">
    <property type="entry name" value="ATPase_NBD"/>
</dbReference>
<dbReference type="PANTHER" id="PTHR11735:SF6">
    <property type="entry name" value="TRNA N6-ADENOSINE THREONYLCARBAMOYLTRANSFERASE, MITOCHONDRIAL"/>
    <property type="match status" value="1"/>
</dbReference>
<dbReference type="InterPro" id="IPR000905">
    <property type="entry name" value="Gcp-like_dom"/>
</dbReference>
<comment type="similarity">
    <text evidence="1">Belongs to the KAE1 / TsaD family.</text>
</comment>
<comment type="subunit">
    <text evidence="1">Homodimer.</text>
</comment>
<protein>
    <submittedName>
        <fullName evidence="4">Putative O-sialoglyco protein endopeptidase</fullName>
    </submittedName>
</protein>
<keyword evidence="1" id="KW-0808">Transferase</keyword>
<dbReference type="Gene3D" id="3.30.420.40">
    <property type="match status" value="2"/>
</dbReference>
<dbReference type="HAMAP" id="MF_01445">
    <property type="entry name" value="TsaD"/>
    <property type="match status" value="1"/>
</dbReference>
<dbReference type="Pfam" id="PF00814">
    <property type="entry name" value="TsaD"/>
    <property type="match status" value="1"/>
</dbReference>
<organism evidence="4 5">
    <name type="scientific">Lineolata rhizophorae</name>
    <dbReference type="NCBI Taxonomy" id="578093"/>
    <lineage>
        <taxon>Eukaryota</taxon>
        <taxon>Fungi</taxon>
        <taxon>Dikarya</taxon>
        <taxon>Ascomycota</taxon>
        <taxon>Pezizomycotina</taxon>
        <taxon>Dothideomycetes</taxon>
        <taxon>Dothideomycetes incertae sedis</taxon>
        <taxon>Lineolatales</taxon>
        <taxon>Lineolataceae</taxon>
        <taxon>Lineolata</taxon>
    </lineage>
</organism>
<dbReference type="Proteomes" id="UP000799766">
    <property type="component" value="Unassembled WGS sequence"/>
</dbReference>
<feature type="domain" description="Gcp-like" evidence="3">
    <location>
        <begin position="137"/>
        <end position="448"/>
    </location>
</feature>
<dbReference type="PROSITE" id="PS01016">
    <property type="entry name" value="GLYCOPROTEASE"/>
    <property type="match status" value="1"/>
</dbReference>
<gene>
    <name evidence="4" type="ORF">BDY21DRAFT_376557</name>
</gene>
<dbReference type="SUPFAM" id="SSF53067">
    <property type="entry name" value="Actin-like ATPase domain"/>
    <property type="match status" value="2"/>
</dbReference>
<accession>A0A6A6PD54</accession>
<comment type="function">
    <text evidence="1">Required for the formation of a threonylcarbamoyl group on adenosine at position 37 (t(6)A37) in mitochondrial tRNAs that read codons beginning with adenine. Probably involved in the transfer of the threonylcarbamoyl moiety of threonylcarbamoyl-AMP (TC-AMP) to the N6 group of A37. Involved in mitochondrial genome maintenance.</text>
</comment>
<evidence type="ECO:0000259" key="3">
    <source>
        <dbReference type="Pfam" id="PF00814"/>
    </source>
</evidence>
<dbReference type="GO" id="GO:0046872">
    <property type="term" value="F:metal ion binding"/>
    <property type="evidence" value="ECO:0007669"/>
    <property type="project" value="UniProtKB-KW"/>
</dbReference>
<keyword evidence="1" id="KW-0496">Mitochondrion</keyword>
<evidence type="ECO:0000256" key="1">
    <source>
        <dbReference type="HAMAP-Rule" id="MF_03179"/>
    </source>
</evidence>
<comment type="catalytic activity">
    <reaction evidence="1">
        <text>L-threonylcarbamoyladenylate + adenosine(37) in tRNA = N(6)-L-threonylcarbamoyladenosine(37) in tRNA + AMP + H(+)</text>
        <dbReference type="Rhea" id="RHEA:37059"/>
        <dbReference type="Rhea" id="RHEA-COMP:10162"/>
        <dbReference type="Rhea" id="RHEA-COMP:10163"/>
        <dbReference type="ChEBI" id="CHEBI:15378"/>
        <dbReference type="ChEBI" id="CHEBI:73682"/>
        <dbReference type="ChEBI" id="CHEBI:74411"/>
        <dbReference type="ChEBI" id="CHEBI:74418"/>
        <dbReference type="ChEBI" id="CHEBI:456215"/>
        <dbReference type="EC" id="2.3.1.234"/>
    </reaction>
</comment>
<keyword evidence="1" id="KW-0012">Acyltransferase</keyword>
<keyword evidence="1" id="KW-0479">Metal-binding</keyword>
<dbReference type="GO" id="GO:0072670">
    <property type="term" value="P:mitochondrial tRNA threonylcarbamoyladenosine modification"/>
    <property type="evidence" value="ECO:0007669"/>
    <property type="project" value="TreeGrafter"/>
</dbReference>
<dbReference type="OrthoDB" id="10259622at2759"/>
<dbReference type="InterPro" id="IPR022450">
    <property type="entry name" value="TsaD"/>
</dbReference>
<keyword evidence="1" id="KW-0819">tRNA processing</keyword>
<dbReference type="PANTHER" id="PTHR11735">
    <property type="entry name" value="TRNA N6-ADENOSINE THREONYLCARBAMOYLTRANSFERASE"/>
    <property type="match status" value="1"/>
</dbReference>
<feature type="region of interest" description="Disordered" evidence="2">
    <location>
        <begin position="113"/>
        <end position="139"/>
    </location>
</feature>
<reference evidence="4" key="1">
    <citation type="journal article" date="2020" name="Stud. Mycol.">
        <title>101 Dothideomycetes genomes: a test case for predicting lifestyles and emergence of pathogens.</title>
        <authorList>
            <person name="Haridas S."/>
            <person name="Albert R."/>
            <person name="Binder M."/>
            <person name="Bloem J."/>
            <person name="Labutti K."/>
            <person name="Salamov A."/>
            <person name="Andreopoulos B."/>
            <person name="Baker S."/>
            <person name="Barry K."/>
            <person name="Bills G."/>
            <person name="Bluhm B."/>
            <person name="Cannon C."/>
            <person name="Castanera R."/>
            <person name="Culley D."/>
            <person name="Daum C."/>
            <person name="Ezra D."/>
            <person name="Gonzalez J."/>
            <person name="Henrissat B."/>
            <person name="Kuo A."/>
            <person name="Liang C."/>
            <person name="Lipzen A."/>
            <person name="Lutzoni F."/>
            <person name="Magnuson J."/>
            <person name="Mondo S."/>
            <person name="Nolan M."/>
            <person name="Ohm R."/>
            <person name="Pangilinan J."/>
            <person name="Park H.-J."/>
            <person name="Ramirez L."/>
            <person name="Alfaro M."/>
            <person name="Sun H."/>
            <person name="Tritt A."/>
            <person name="Yoshinaga Y."/>
            <person name="Zwiers L.-H."/>
            <person name="Turgeon B."/>
            <person name="Goodwin S."/>
            <person name="Spatafora J."/>
            <person name="Crous P."/>
            <person name="Grigoriev I."/>
        </authorList>
    </citation>
    <scope>NUCLEOTIDE SEQUENCE</scope>
    <source>
        <strain evidence="4">ATCC 16933</strain>
    </source>
</reference>